<evidence type="ECO:0000313" key="1">
    <source>
        <dbReference type="EMBL" id="GAA5155851.1"/>
    </source>
</evidence>
<comment type="caution">
    <text evidence="1">The sequence shown here is derived from an EMBL/GenBank/DDBJ whole genome shotgun (WGS) entry which is preliminary data.</text>
</comment>
<gene>
    <name evidence="1" type="ORF">GCM10023340_42200</name>
</gene>
<keyword evidence="2" id="KW-1185">Reference proteome</keyword>
<organism evidence="1 2">
    <name type="scientific">Nocardioides marinquilinus</name>
    <dbReference type="NCBI Taxonomy" id="1210400"/>
    <lineage>
        <taxon>Bacteria</taxon>
        <taxon>Bacillati</taxon>
        <taxon>Actinomycetota</taxon>
        <taxon>Actinomycetes</taxon>
        <taxon>Propionibacteriales</taxon>
        <taxon>Nocardioidaceae</taxon>
        <taxon>Nocardioides</taxon>
    </lineage>
</organism>
<protein>
    <submittedName>
        <fullName evidence="1">Uncharacterized protein</fullName>
    </submittedName>
</protein>
<name>A0ABP9Q2T8_9ACTN</name>
<proteinExistence type="predicted"/>
<accession>A0ABP9Q2T8</accession>
<dbReference type="Proteomes" id="UP001500221">
    <property type="component" value="Unassembled WGS sequence"/>
</dbReference>
<sequence>MRCHGWVCGQWSYCHGLTAALTPRPLPGGSALGTAGAATTADAAAATARRAQPDTMTPRVVMADTVGAPPIQGKGCAG</sequence>
<reference evidence="2" key="1">
    <citation type="journal article" date="2019" name="Int. J. Syst. Evol. Microbiol.">
        <title>The Global Catalogue of Microorganisms (GCM) 10K type strain sequencing project: providing services to taxonomists for standard genome sequencing and annotation.</title>
        <authorList>
            <consortium name="The Broad Institute Genomics Platform"/>
            <consortium name="The Broad Institute Genome Sequencing Center for Infectious Disease"/>
            <person name="Wu L."/>
            <person name="Ma J."/>
        </authorList>
    </citation>
    <scope>NUCLEOTIDE SEQUENCE [LARGE SCALE GENOMIC DNA]</scope>
    <source>
        <strain evidence="2">JCM 18459</strain>
    </source>
</reference>
<dbReference type="EMBL" id="BAABKG010000006">
    <property type="protein sequence ID" value="GAA5155851.1"/>
    <property type="molecule type" value="Genomic_DNA"/>
</dbReference>
<evidence type="ECO:0000313" key="2">
    <source>
        <dbReference type="Proteomes" id="UP001500221"/>
    </source>
</evidence>